<name>A0A9D1N9G3_9FIRM</name>
<reference evidence="1" key="1">
    <citation type="submission" date="2020-10" db="EMBL/GenBank/DDBJ databases">
        <authorList>
            <person name="Gilroy R."/>
        </authorList>
    </citation>
    <scope>NUCLEOTIDE SEQUENCE</scope>
    <source>
        <strain evidence="1">10406</strain>
    </source>
</reference>
<dbReference type="Pfam" id="PF07892">
    <property type="entry name" value="DUF1667"/>
    <property type="match status" value="1"/>
</dbReference>
<dbReference type="PANTHER" id="PTHR39450">
    <property type="entry name" value="MOLYBDOPTERIN OXIDOREDUCTASE, 4FE-4S CLUSTER-BINDING SUBUNIT"/>
    <property type="match status" value="1"/>
</dbReference>
<comment type="caution">
    <text evidence="1">The sequence shown here is derived from an EMBL/GenBank/DDBJ whole genome shotgun (WGS) entry which is preliminary data.</text>
</comment>
<dbReference type="EMBL" id="DVOE01000035">
    <property type="protein sequence ID" value="HIU98699.1"/>
    <property type="molecule type" value="Genomic_DNA"/>
</dbReference>
<organism evidence="1 2">
    <name type="scientific">Candidatus Limadaptatus stercoripullorum</name>
    <dbReference type="NCBI Taxonomy" id="2840846"/>
    <lineage>
        <taxon>Bacteria</taxon>
        <taxon>Bacillati</taxon>
        <taxon>Bacillota</taxon>
        <taxon>Clostridia</taxon>
        <taxon>Eubacteriales</taxon>
        <taxon>Candidatus Limadaptatus</taxon>
    </lineage>
</organism>
<dbReference type="SUPFAM" id="SSF53706">
    <property type="entry name" value="Formate dehydrogenase/DMSO reductase, domains 1-3"/>
    <property type="match status" value="1"/>
</dbReference>
<dbReference type="SUPFAM" id="SSF160148">
    <property type="entry name" value="CPE0013-like"/>
    <property type="match status" value="1"/>
</dbReference>
<sequence>MKTICINCPLGCSIEVNEMGGRIVVTGNTCARGRDYGVTEFLRPVRTITTLVKREDGAVVSVKTSSPIPKDRISDFQRHIRGLVAPAGVRPGDIIERDALGLASDIVVTGVPDASK</sequence>
<proteinExistence type="predicted"/>
<evidence type="ECO:0000313" key="1">
    <source>
        <dbReference type="EMBL" id="HIU98699.1"/>
    </source>
</evidence>
<gene>
    <name evidence="1" type="ORF">IAC73_02510</name>
</gene>
<protein>
    <submittedName>
        <fullName evidence="1">DUF1667 domain-containing protein</fullName>
    </submittedName>
</protein>
<dbReference type="InterPro" id="IPR036593">
    <property type="entry name" value="CPE0013-like_sf"/>
</dbReference>
<dbReference type="InterPro" id="IPR012460">
    <property type="entry name" value="DUF1667"/>
</dbReference>
<dbReference type="Gene3D" id="3.10.530.10">
    <property type="entry name" value="CPE0013-like"/>
    <property type="match status" value="1"/>
</dbReference>
<dbReference type="AlphaFoldDB" id="A0A9D1N9G3"/>
<reference evidence="1" key="2">
    <citation type="journal article" date="2021" name="PeerJ">
        <title>Extensive microbial diversity within the chicken gut microbiome revealed by metagenomics and culture.</title>
        <authorList>
            <person name="Gilroy R."/>
            <person name="Ravi A."/>
            <person name="Getino M."/>
            <person name="Pursley I."/>
            <person name="Horton D.L."/>
            <person name="Alikhan N.F."/>
            <person name="Baker D."/>
            <person name="Gharbi K."/>
            <person name="Hall N."/>
            <person name="Watson M."/>
            <person name="Adriaenssens E.M."/>
            <person name="Foster-Nyarko E."/>
            <person name="Jarju S."/>
            <person name="Secka A."/>
            <person name="Antonio M."/>
            <person name="Oren A."/>
            <person name="Chaudhuri R.R."/>
            <person name="La Ragione R."/>
            <person name="Hildebrand F."/>
            <person name="Pallen M.J."/>
        </authorList>
    </citation>
    <scope>NUCLEOTIDE SEQUENCE</scope>
    <source>
        <strain evidence="1">10406</strain>
    </source>
</reference>
<dbReference type="PANTHER" id="PTHR39450:SF1">
    <property type="entry name" value="DUF1667 DOMAIN-CONTAINING PROTEIN"/>
    <property type="match status" value="1"/>
</dbReference>
<evidence type="ECO:0000313" key="2">
    <source>
        <dbReference type="Proteomes" id="UP000886857"/>
    </source>
</evidence>
<dbReference type="Proteomes" id="UP000886857">
    <property type="component" value="Unassembled WGS sequence"/>
</dbReference>
<accession>A0A9D1N9G3</accession>